<evidence type="ECO:0000256" key="3">
    <source>
        <dbReference type="SAM" id="SignalP"/>
    </source>
</evidence>
<feature type="signal peptide" evidence="3">
    <location>
        <begin position="1"/>
        <end position="25"/>
    </location>
</feature>
<feature type="region of interest" description="Disordered" evidence="2">
    <location>
        <begin position="526"/>
        <end position="555"/>
    </location>
</feature>
<evidence type="ECO:0000313" key="5">
    <source>
        <dbReference type="Proteomes" id="UP000019112"/>
    </source>
</evidence>
<name>W6TDU0_HOLOB</name>
<dbReference type="eggNOG" id="COG1196">
    <property type="taxonomic scope" value="Bacteria"/>
</dbReference>
<keyword evidence="1" id="KW-0175">Coiled coil</keyword>
<reference evidence="4 5" key="1">
    <citation type="journal article" date="2014" name="FEMS Microbiol. Lett.">
        <title>Draft genome sequences of three Holospora species (Holospora obtusa, Holospora undulata, and Holospora elegans), endonuclear symbiotic bacteria of the ciliate Paramecium caudatum.</title>
        <authorList>
            <person name="Dohra H."/>
            <person name="Tanaka K."/>
            <person name="Suzuki T."/>
            <person name="Fujishima M."/>
            <person name="Suzuki H."/>
        </authorList>
    </citation>
    <scope>NUCLEOTIDE SEQUENCE [LARGE SCALE GENOMIC DNA]</scope>
    <source>
        <strain evidence="4 5">F1</strain>
    </source>
</reference>
<dbReference type="RefSeq" id="WP_021826793.1">
    <property type="nucleotide sequence ID" value="NZ_AWTR02000085.1"/>
</dbReference>
<comment type="caution">
    <text evidence="4">The sequence shown here is derived from an EMBL/GenBank/DDBJ whole genome shotgun (WGS) entry which is preliminary data.</text>
</comment>
<feature type="coiled-coil region" evidence="1">
    <location>
        <begin position="211"/>
        <end position="356"/>
    </location>
</feature>
<feature type="coiled-coil region" evidence="1">
    <location>
        <begin position="392"/>
        <end position="419"/>
    </location>
</feature>
<protein>
    <recommendedName>
        <fullName evidence="6">Chromosome segregation protein SMC</fullName>
    </recommendedName>
</protein>
<keyword evidence="5" id="KW-1185">Reference proteome</keyword>
<dbReference type="Proteomes" id="UP000019112">
    <property type="component" value="Unassembled WGS sequence"/>
</dbReference>
<proteinExistence type="predicted"/>
<keyword evidence="3" id="KW-0732">Signal</keyword>
<accession>W6TDU0</accession>
<sequence length="1309" mass="152811">MIKKFYKNILLFWISAVVTSSFSHANCDNNNPLKTATWVDTASEKYGIKATGYVLNESCNSSIRKLIEDEIQKIESQDSEDVKYKKNTQFQQIQNEIRKQEFDFSSLKFQNLLSFLSSLKDEKFQSFKTLVANIYKIYFNEGKKADGMEIIKSSLKVDQSSVASSLKNVQELESQLTENLNSIGDNSKQIKLAVYKILDIEKQPTQNFVKSKKEVLEKNALTNKNTRLEEEKRSLENHKKSLQIQINNYLKNIQEYDKKIQVLEQEKNTLNQQIKNQGKELEEIQSTALKEYKDMLEEQTKNSKQIIENLNNDYNKMQTEMQTNFNTRIEDTLKKIEALEQTVQESQTKFQLFQQKQEKKNEDLIEKLTSLISDNSQKDIQEGTEILVKEITENTQNEIEKKIKQIKNFIEEKNKLISEIDVKLKDSQKNETELIIIRSNFFDEKQKLDFQLKHLTKYLTKYKSTIKKLKYSVNILKLQNKQLRKKVGKAKDTLLNIQAENSKLQAQVSSITQELETNKKLLKEEQNKYSQLSSDQTQEKENLGKNIEQLNSEKSTLTQELNKARQSVEEQKKALEDLQIKNIEEEQKKQELLSNTKKMSIEIQEFEGNIENIKKENSKLKSDIDIITKNLSDTQEKLEKLYTSSTDRSKTNSDFAQKINELEKRENLLKIELENAKRSLETEVQKFENTKICHDQEKTKLLSEMQEMRQKIESSETKSTHFEQTKKELENQIQKKEKEQILLKIKLGLSGQLNQEGQTEFEELLKKHALGDSTDNSLAQLDDFPFPSDDQDILQKMQMLNKAALIKTNFNDQASSQQKSIMNELITAYYESFLQTLLSYNIPVNVGLLHGCVKVINSIYAIDNELGKVLQNKYNKWISKIHSISSAEKLKAPEIIRLFNTTKDVPTELDEAFKQIDNLSTIALDQSFQDFSDEDRNTIKKRLHTRYEEFLKLAFRKPSWLPKGESYLKKLQTILPDLKNVYLNKIKEVINADSQIPNQIKILNFGILVPALNDADFISIQDKGFFKSIFERKYELFLKNFPYDLKSEKLLKDFLEKMFNFMSDESFKERITNLYQNWKNSKIKHLIELFNETSTEPTNQENCVEQMGLLQRILDSQSALKKESIQAVETRMEERYRKYLQFVINRTDIPHNSPQLLANAFSPSKNVASSSLKSKLKNIYIDTMLHGEKYNPNLPITNEILILYDGLISPALHYPDYMNIDNQTRNDIIANVKEKYSKLLTFPPKGLNLDNMKVFFINTINLLQDQNLTEYLQNLYNEIYKIQENGYQNQQTNQQNDQNKIFFSFGANA</sequence>
<gene>
    <name evidence="4" type="ORF">P618_201055</name>
</gene>
<dbReference type="STRING" id="1399147.P618_201055"/>
<dbReference type="EMBL" id="AWTR02000085">
    <property type="protein sequence ID" value="ETZ06764.1"/>
    <property type="molecule type" value="Genomic_DNA"/>
</dbReference>
<evidence type="ECO:0000256" key="2">
    <source>
        <dbReference type="SAM" id="MobiDB-lite"/>
    </source>
</evidence>
<evidence type="ECO:0000256" key="1">
    <source>
        <dbReference type="SAM" id="Coils"/>
    </source>
</evidence>
<feature type="chain" id="PRO_5004881916" description="Chromosome segregation protein SMC" evidence="3">
    <location>
        <begin position="26"/>
        <end position="1309"/>
    </location>
</feature>
<evidence type="ECO:0000313" key="4">
    <source>
        <dbReference type="EMBL" id="ETZ06764.1"/>
    </source>
</evidence>
<evidence type="ECO:0008006" key="6">
    <source>
        <dbReference type="Google" id="ProtNLM"/>
    </source>
</evidence>
<organism evidence="4 5">
    <name type="scientific">Holospora obtusa F1</name>
    <dbReference type="NCBI Taxonomy" id="1399147"/>
    <lineage>
        <taxon>Bacteria</taxon>
        <taxon>Pseudomonadati</taxon>
        <taxon>Pseudomonadota</taxon>
        <taxon>Alphaproteobacteria</taxon>
        <taxon>Holosporales</taxon>
        <taxon>Holosporaceae</taxon>
        <taxon>Holospora</taxon>
    </lineage>
</organism>